<proteinExistence type="predicted"/>
<dbReference type="NCBIfam" id="TIGR03668">
    <property type="entry name" value="Rv0121_F420"/>
    <property type="match status" value="1"/>
</dbReference>
<name>A0A238Z5C4_9PSEU</name>
<evidence type="ECO:0000256" key="1">
    <source>
        <dbReference type="ARBA" id="ARBA00023002"/>
    </source>
</evidence>
<sequence length="146" mass="16295">MRLSEEQARERFQRSRVARLATADAEAVPHVVPVTFALAAGRLCFAVDHKPKSTTALRRLRNIDRNPPVSLLVDHYDEDWTYLWWARADGTATILPAGTASAARGELVRALCDKYEQYAAHRPQGPVVRIDVSRWSGWCASSHAAT</sequence>
<protein>
    <submittedName>
        <fullName evidence="3">PPOX class probable F420-dependent enzyme, Rv0121 family</fullName>
    </submittedName>
</protein>
<organism evidence="3 4">
    <name type="scientific">Haloechinothrix alba</name>
    <dbReference type="NCBI Taxonomy" id="664784"/>
    <lineage>
        <taxon>Bacteria</taxon>
        <taxon>Bacillati</taxon>
        <taxon>Actinomycetota</taxon>
        <taxon>Actinomycetes</taxon>
        <taxon>Pseudonocardiales</taxon>
        <taxon>Pseudonocardiaceae</taxon>
        <taxon>Haloechinothrix</taxon>
    </lineage>
</organism>
<dbReference type="InterPro" id="IPR019967">
    <property type="entry name" value="F420-dep_enz_PPOX_Rv0121"/>
</dbReference>
<evidence type="ECO:0000313" key="4">
    <source>
        <dbReference type="Proteomes" id="UP000198348"/>
    </source>
</evidence>
<dbReference type="InterPro" id="IPR052019">
    <property type="entry name" value="F420H2_bilvrd_red/Heme_oxyg"/>
</dbReference>
<evidence type="ECO:0000259" key="2">
    <source>
        <dbReference type="Pfam" id="PF01243"/>
    </source>
</evidence>
<dbReference type="EMBL" id="FZNW01000019">
    <property type="protein sequence ID" value="SNR78500.1"/>
    <property type="molecule type" value="Genomic_DNA"/>
</dbReference>
<keyword evidence="1" id="KW-0560">Oxidoreductase</keyword>
<dbReference type="PANTHER" id="PTHR35176:SF2">
    <property type="entry name" value="F420H(2)-DEPENDENT REDUCTASE RV1155"/>
    <property type="match status" value="1"/>
</dbReference>
<keyword evidence="4" id="KW-1185">Reference proteome</keyword>
<dbReference type="RefSeq" id="WP_089302729.1">
    <property type="nucleotide sequence ID" value="NZ_FZNW01000019.1"/>
</dbReference>
<dbReference type="Proteomes" id="UP000198348">
    <property type="component" value="Unassembled WGS sequence"/>
</dbReference>
<feature type="domain" description="Pyridoxamine 5'-phosphate oxidase N-terminal" evidence="2">
    <location>
        <begin position="5"/>
        <end position="139"/>
    </location>
</feature>
<dbReference type="InterPro" id="IPR012349">
    <property type="entry name" value="Split_barrel_FMN-bd"/>
</dbReference>
<accession>A0A238Z5C4</accession>
<dbReference type="SUPFAM" id="SSF50475">
    <property type="entry name" value="FMN-binding split barrel"/>
    <property type="match status" value="1"/>
</dbReference>
<dbReference type="GO" id="GO:0005829">
    <property type="term" value="C:cytosol"/>
    <property type="evidence" value="ECO:0007669"/>
    <property type="project" value="TreeGrafter"/>
</dbReference>
<dbReference type="Pfam" id="PF01243">
    <property type="entry name" value="PNPOx_N"/>
    <property type="match status" value="1"/>
</dbReference>
<dbReference type="PANTHER" id="PTHR35176">
    <property type="entry name" value="HEME OXYGENASE HI_0854-RELATED"/>
    <property type="match status" value="1"/>
</dbReference>
<gene>
    <name evidence="3" type="ORF">SAMN06265360_11949</name>
</gene>
<dbReference type="GO" id="GO:0070967">
    <property type="term" value="F:coenzyme F420 binding"/>
    <property type="evidence" value="ECO:0007669"/>
    <property type="project" value="TreeGrafter"/>
</dbReference>
<dbReference type="Gene3D" id="2.30.110.10">
    <property type="entry name" value="Electron Transport, Fmn-binding Protein, Chain A"/>
    <property type="match status" value="1"/>
</dbReference>
<dbReference type="GO" id="GO:0016627">
    <property type="term" value="F:oxidoreductase activity, acting on the CH-CH group of donors"/>
    <property type="evidence" value="ECO:0007669"/>
    <property type="project" value="TreeGrafter"/>
</dbReference>
<dbReference type="OrthoDB" id="9812086at2"/>
<evidence type="ECO:0000313" key="3">
    <source>
        <dbReference type="EMBL" id="SNR78500.1"/>
    </source>
</evidence>
<dbReference type="AlphaFoldDB" id="A0A238Z5C4"/>
<reference evidence="3 4" key="1">
    <citation type="submission" date="2017-06" db="EMBL/GenBank/DDBJ databases">
        <authorList>
            <person name="Kim H.J."/>
            <person name="Triplett B.A."/>
        </authorList>
    </citation>
    <scope>NUCLEOTIDE SEQUENCE [LARGE SCALE GENOMIC DNA]</scope>
    <source>
        <strain evidence="3 4">DSM 45207</strain>
    </source>
</reference>
<dbReference type="InterPro" id="IPR011576">
    <property type="entry name" value="Pyridox_Oxase_N"/>
</dbReference>